<organism evidence="2 3">
    <name type="scientific">Collinsella acetigenes</name>
    <dbReference type="NCBI Taxonomy" id="2713419"/>
    <lineage>
        <taxon>Bacteria</taxon>
        <taxon>Bacillati</taxon>
        <taxon>Actinomycetota</taxon>
        <taxon>Coriobacteriia</taxon>
        <taxon>Coriobacteriales</taxon>
        <taxon>Coriobacteriaceae</taxon>
        <taxon>Collinsella</taxon>
    </lineage>
</organism>
<dbReference type="AlphaFoldDB" id="A0A7X9UBC6"/>
<comment type="caution">
    <text evidence="2">The sequence shown here is derived from an EMBL/GenBank/DDBJ whole genome shotgun (WGS) entry which is preliminary data.</text>
</comment>
<keyword evidence="1" id="KW-0812">Transmembrane</keyword>
<evidence type="ECO:0008006" key="4">
    <source>
        <dbReference type="Google" id="ProtNLM"/>
    </source>
</evidence>
<dbReference type="Proteomes" id="UP000546970">
    <property type="component" value="Unassembled WGS sequence"/>
</dbReference>
<proteinExistence type="predicted"/>
<dbReference type="EMBL" id="JABBCP010000002">
    <property type="protein sequence ID" value="NMF55375.1"/>
    <property type="molecule type" value="Genomic_DNA"/>
</dbReference>
<protein>
    <recommendedName>
        <fullName evidence="4">Zn-finger containing protein</fullName>
    </recommendedName>
</protein>
<accession>A0A7X9UBC6</accession>
<feature type="transmembrane region" description="Helical" evidence="1">
    <location>
        <begin position="36"/>
        <end position="54"/>
    </location>
</feature>
<keyword evidence="3" id="KW-1185">Reference proteome</keyword>
<reference evidence="2 3" key="1">
    <citation type="submission" date="2020-04" db="EMBL/GenBank/DDBJ databases">
        <title>Collinsella sp. KGMB02528 nov., an anaerobic actinobacterium isolated from human feces.</title>
        <authorList>
            <person name="Han K.-I."/>
            <person name="Eom M.K."/>
            <person name="Kim J.-S."/>
            <person name="Lee K.C."/>
            <person name="Suh M.K."/>
            <person name="Park S.-H."/>
            <person name="Lee J.H."/>
            <person name="Kang S.W."/>
            <person name="Park J.-E."/>
            <person name="Oh B.S."/>
            <person name="Yu S.Y."/>
            <person name="Choi S.-H."/>
            <person name="Lee D.H."/>
            <person name="Yoon H."/>
            <person name="Kim B.-Y."/>
            <person name="Lee J.H."/>
            <person name="Lee J.-S."/>
        </authorList>
    </citation>
    <scope>NUCLEOTIDE SEQUENCE [LARGE SCALE GENOMIC DNA]</scope>
    <source>
        <strain evidence="2 3">KGMB02528</strain>
    </source>
</reference>
<evidence type="ECO:0000313" key="2">
    <source>
        <dbReference type="EMBL" id="NMF55375.1"/>
    </source>
</evidence>
<sequence>MKHFMDDRYGVDDLSCALGALGVIIALLGALLKVGLFTWIAIIVIVLAIVRAISKNFPARERENDQFRQLTSKAPALDSFFDKLPFKHGAERMARAGRTAKKMLVNRKTTMYFRCKNCGQILSVPRGKGRILITCPKCGCKAEKRS</sequence>
<keyword evidence="1" id="KW-0472">Membrane</keyword>
<keyword evidence="1" id="KW-1133">Transmembrane helix</keyword>
<name>A0A7X9UBC6_9ACTN</name>
<evidence type="ECO:0000313" key="3">
    <source>
        <dbReference type="Proteomes" id="UP000546970"/>
    </source>
</evidence>
<evidence type="ECO:0000256" key="1">
    <source>
        <dbReference type="SAM" id="Phobius"/>
    </source>
</evidence>
<gene>
    <name evidence="2" type="ORF">HF320_03385</name>
</gene>